<dbReference type="PANTHER" id="PTHR35093:SF8">
    <property type="entry name" value="OUTER MEMBRANE PROTEIN NMB0088-RELATED"/>
    <property type="match status" value="1"/>
</dbReference>
<gene>
    <name evidence="9" type="ORF">DFP88_101861</name>
</gene>
<keyword evidence="4" id="KW-0812">Transmembrane</keyword>
<evidence type="ECO:0000313" key="9">
    <source>
        <dbReference type="EMBL" id="PYE86184.1"/>
    </source>
</evidence>
<dbReference type="EMBL" id="QJTE01000001">
    <property type="protein sequence ID" value="PYE86184.1"/>
    <property type="molecule type" value="Genomic_DNA"/>
</dbReference>
<dbReference type="AlphaFoldDB" id="A0A318T6T9"/>
<protein>
    <submittedName>
        <fullName evidence="9">Long-subunit fatty acid transport protein</fullName>
    </submittedName>
</protein>
<evidence type="ECO:0000256" key="8">
    <source>
        <dbReference type="SAM" id="SignalP"/>
    </source>
</evidence>
<keyword evidence="5 8" id="KW-0732">Signal</keyword>
<evidence type="ECO:0000256" key="5">
    <source>
        <dbReference type="ARBA" id="ARBA00022729"/>
    </source>
</evidence>
<evidence type="ECO:0000256" key="1">
    <source>
        <dbReference type="ARBA" id="ARBA00004571"/>
    </source>
</evidence>
<comment type="caution">
    <text evidence="9">The sequence shown here is derived from an EMBL/GenBank/DDBJ whole genome shotgun (WGS) entry which is preliminary data.</text>
</comment>
<dbReference type="GO" id="GO:0009279">
    <property type="term" value="C:cell outer membrane"/>
    <property type="evidence" value="ECO:0007669"/>
    <property type="project" value="UniProtKB-SubCell"/>
</dbReference>
<keyword evidence="7" id="KW-0998">Cell outer membrane</keyword>
<keyword evidence="10" id="KW-1185">Reference proteome</keyword>
<reference evidence="9 10" key="1">
    <citation type="submission" date="2018-06" db="EMBL/GenBank/DDBJ databases">
        <title>Genomic Encyclopedia of Type Strains, Phase III (KMG-III): the genomes of soil and plant-associated and newly described type strains.</title>
        <authorList>
            <person name="Whitman W."/>
        </authorList>
    </citation>
    <scope>NUCLEOTIDE SEQUENCE [LARGE SCALE GENOMIC DNA]</scope>
    <source>
        <strain evidence="9 10">CECT 9025</strain>
    </source>
</reference>
<dbReference type="Pfam" id="PF03349">
    <property type="entry name" value="Toluene_X"/>
    <property type="match status" value="1"/>
</dbReference>
<accession>A0A318T6T9</accession>
<sequence length="384" mass="40770">MKTFATASGILLLGAGAAGAVGLDRSNQDITAIFAEDNYLELSYARTEPSLSGADLDIFPTLGDYGDVGEVFTTYGASLTYHLTPRISMALIADEPFGVDTSYEGDPALTMLGGTSAELNSRALTLMGRYRINDAFSIHGGLRRERLDAEITLSGQAYGGLNGYRVSLDEDSATGYVIGAAYERPEIALRVALTYHSSMEHDFDSTETLGGAPIGALPPALTGGLDGVGTTTVETPEAWNLDFQTGIAQDTLLFANVRYATYSDVIVSPEFFAAAGGGSLTEIEDNASYQIGVGRRFNEAFSGQIAVGYEPEKDDFVSPLAPTNGLRFVSLGGSWTRDAVTLSGGVRYSWIGDAFPETGTPDVARAQFEDNDAISYGLSLGYRF</sequence>
<evidence type="ECO:0000256" key="6">
    <source>
        <dbReference type="ARBA" id="ARBA00023136"/>
    </source>
</evidence>
<evidence type="ECO:0000256" key="3">
    <source>
        <dbReference type="ARBA" id="ARBA00022452"/>
    </source>
</evidence>
<dbReference type="GO" id="GO:0015483">
    <property type="term" value="F:long-chain fatty acid transporting porin activity"/>
    <property type="evidence" value="ECO:0007669"/>
    <property type="project" value="TreeGrafter"/>
</dbReference>
<evidence type="ECO:0000256" key="4">
    <source>
        <dbReference type="ARBA" id="ARBA00022692"/>
    </source>
</evidence>
<dbReference type="SUPFAM" id="SSF56935">
    <property type="entry name" value="Porins"/>
    <property type="match status" value="1"/>
</dbReference>
<keyword evidence="3" id="KW-1134">Transmembrane beta strand</keyword>
<name>A0A318T6T9_9RHOB</name>
<comment type="subcellular location">
    <subcellularLocation>
        <location evidence="1">Cell outer membrane</location>
        <topology evidence="1">Multi-pass membrane protein</topology>
    </subcellularLocation>
</comment>
<proteinExistence type="inferred from homology"/>
<dbReference type="InterPro" id="IPR005017">
    <property type="entry name" value="OMPP1/FadL/TodX"/>
</dbReference>
<feature type="chain" id="PRO_5016407545" evidence="8">
    <location>
        <begin position="21"/>
        <end position="384"/>
    </location>
</feature>
<feature type="signal peptide" evidence="8">
    <location>
        <begin position="1"/>
        <end position="20"/>
    </location>
</feature>
<keyword evidence="6" id="KW-0472">Membrane</keyword>
<dbReference type="Gene3D" id="2.40.160.60">
    <property type="entry name" value="Outer membrane protein transport protein (OMPP1/FadL/TodX)"/>
    <property type="match status" value="1"/>
</dbReference>
<evidence type="ECO:0000256" key="2">
    <source>
        <dbReference type="ARBA" id="ARBA00008163"/>
    </source>
</evidence>
<dbReference type="PANTHER" id="PTHR35093">
    <property type="entry name" value="OUTER MEMBRANE PROTEIN NMB0088-RELATED"/>
    <property type="match status" value="1"/>
</dbReference>
<evidence type="ECO:0000256" key="7">
    <source>
        <dbReference type="ARBA" id="ARBA00023237"/>
    </source>
</evidence>
<dbReference type="RefSeq" id="WP_110813173.1">
    <property type="nucleotide sequence ID" value="NZ_QJTE01000001.1"/>
</dbReference>
<dbReference type="Proteomes" id="UP000248311">
    <property type="component" value="Unassembled WGS sequence"/>
</dbReference>
<comment type="similarity">
    <text evidence="2">Belongs to the OmpP1/FadL family.</text>
</comment>
<organism evidence="9 10">
    <name type="scientific">Pseudoroseicyclus aestuarii</name>
    <dbReference type="NCBI Taxonomy" id="1795041"/>
    <lineage>
        <taxon>Bacteria</taxon>
        <taxon>Pseudomonadati</taxon>
        <taxon>Pseudomonadota</taxon>
        <taxon>Alphaproteobacteria</taxon>
        <taxon>Rhodobacterales</taxon>
        <taxon>Paracoccaceae</taxon>
        <taxon>Pseudoroseicyclus</taxon>
    </lineage>
</organism>
<evidence type="ECO:0000313" key="10">
    <source>
        <dbReference type="Proteomes" id="UP000248311"/>
    </source>
</evidence>
<dbReference type="OrthoDB" id="6679728at2"/>